<dbReference type="AlphaFoldDB" id="A0A5M8FUA5"/>
<evidence type="ECO:0000313" key="3">
    <source>
        <dbReference type="EMBL" id="KAA6187384.1"/>
    </source>
</evidence>
<dbReference type="Pfam" id="PF04359">
    <property type="entry name" value="DUF493"/>
    <property type="match status" value="1"/>
</dbReference>
<reference evidence="3 4" key="1">
    <citation type="submission" date="2019-09" db="EMBL/GenBank/DDBJ databases">
        <title>Whole-genome sequence of the purple sulfur bacterium Thiohalocapsa marina DSM 19078.</title>
        <authorList>
            <person name="Kyndt J.A."/>
            <person name="Meyer T.E."/>
        </authorList>
    </citation>
    <scope>NUCLEOTIDE SEQUENCE [LARGE SCALE GENOMIC DNA]</scope>
    <source>
        <strain evidence="3 4">DSM 19078</strain>
    </source>
</reference>
<sequence>MTDTDETLLEFPCRFPIKAMGPADSDLEAVVVEIVRRHAPGLVEDAVKVRASSGGKWLAVTVHIEATSKTQLDAIYRELSAHELVAYAL</sequence>
<name>A0A5M8FUA5_9GAMM</name>
<gene>
    <name evidence="3" type="ORF">F2Q65_02350</name>
</gene>
<keyword evidence="4" id="KW-1185">Reference proteome</keyword>
<dbReference type="SUPFAM" id="SSF117991">
    <property type="entry name" value="YbeD/HP0495-like"/>
    <property type="match status" value="1"/>
</dbReference>
<dbReference type="PANTHER" id="PTHR38036:SF1">
    <property type="entry name" value="UPF0250 PROTEIN YBED"/>
    <property type="match status" value="1"/>
</dbReference>
<dbReference type="Gene3D" id="3.30.70.260">
    <property type="match status" value="1"/>
</dbReference>
<evidence type="ECO:0000256" key="1">
    <source>
        <dbReference type="ARBA" id="ARBA00008460"/>
    </source>
</evidence>
<dbReference type="HAMAP" id="MF_00659">
    <property type="entry name" value="UPF0250"/>
    <property type="match status" value="1"/>
</dbReference>
<dbReference type="PANTHER" id="PTHR38036">
    <property type="entry name" value="UPF0250 PROTEIN YBED"/>
    <property type="match status" value="1"/>
</dbReference>
<proteinExistence type="inferred from homology"/>
<organism evidence="3 4">
    <name type="scientific">Thiohalocapsa marina</name>
    <dbReference type="NCBI Taxonomy" id="424902"/>
    <lineage>
        <taxon>Bacteria</taxon>
        <taxon>Pseudomonadati</taxon>
        <taxon>Pseudomonadota</taxon>
        <taxon>Gammaproteobacteria</taxon>
        <taxon>Chromatiales</taxon>
        <taxon>Chromatiaceae</taxon>
        <taxon>Thiohalocapsa</taxon>
    </lineage>
</organism>
<accession>A0A5M8FUA5</accession>
<dbReference type="Proteomes" id="UP000322981">
    <property type="component" value="Unassembled WGS sequence"/>
</dbReference>
<dbReference type="EMBL" id="VWXX01000002">
    <property type="protein sequence ID" value="KAA6187384.1"/>
    <property type="molecule type" value="Genomic_DNA"/>
</dbReference>
<dbReference type="InterPro" id="IPR007454">
    <property type="entry name" value="UPF0250_YbeD-like"/>
</dbReference>
<dbReference type="OrthoDB" id="9793424at2"/>
<dbReference type="RefSeq" id="WP_150090014.1">
    <property type="nucleotide sequence ID" value="NZ_JBFUOH010000095.1"/>
</dbReference>
<evidence type="ECO:0000313" key="4">
    <source>
        <dbReference type="Proteomes" id="UP000322981"/>
    </source>
</evidence>
<protein>
    <recommendedName>
        <fullName evidence="2">UPF0250 protein F2Q65_02350</fullName>
    </recommendedName>
</protein>
<evidence type="ECO:0000256" key="2">
    <source>
        <dbReference type="HAMAP-Rule" id="MF_00659"/>
    </source>
</evidence>
<dbReference type="GO" id="GO:0005829">
    <property type="term" value="C:cytosol"/>
    <property type="evidence" value="ECO:0007669"/>
    <property type="project" value="TreeGrafter"/>
</dbReference>
<comment type="similarity">
    <text evidence="1 2">Belongs to the UPF0250 family.</text>
</comment>
<dbReference type="InterPro" id="IPR027471">
    <property type="entry name" value="YbeD-like_sf"/>
</dbReference>
<comment type="caution">
    <text evidence="3">The sequence shown here is derived from an EMBL/GenBank/DDBJ whole genome shotgun (WGS) entry which is preliminary data.</text>
</comment>